<dbReference type="EMBL" id="JANGCH010000024">
    <property type="protein sequence ID" value="MCQ5122681.1"/>
    <property type="molecule type" value="Genomic_DNA"/>
</dbReference>
<sequence>MCNAFGIVNFAGSNIHVEGMQDHRPIGAFSFLGRYRTIDFPISNMSNSGINHIEVFVKRNPRSLTEHLGTGRHYNINSKRGKLHILYTDDKLQSDLYNHDVSAFMYNMECIEKVPYPYVIIAPSYMVYSMDYSKLLEKHLESGADITILYQNVDTAKDEFMNCNVLNLNKQKGVLSIERNRGTAKNRNISLDTYVMSKELFMELVKKAAKFSSMYTLRDIIDDECSELDIRGIAHHGYVAAISDFKSYYDANMRLIDYETAQDLFAPDWPIYTRTNDSSPTQYYETSNVKKSVVSNGCEIEGTIENSVIGRGCIIKKGAVVKNCVILPGATIGEDVHVENAVVDKQAKIVRVKEVVAKVEEPAYVGRGDIL</sequence>
<comment type="similarity">
    <text evidence="1">Belongs to the bacterial/plant glucose-1-phosphate adenylyltransferase family.</text>
</comment>
<dbReference type="InterPro" id="IPR011832">
    <property type="entry name" value="GlgDAde_trans"/>
</dbReference>
<dbReference type="CDD" id="cd02508">
    <property type="entry name" value="ADP_Glucose_PP"/>
    <property type="match status" value="1"/>
</dbReference>
<gene>
    <name evidence="5" type="primary">glgD</name>
    <name evidence="5" type="ORF">NE663_10510</name>
</gene>
<evidence type="ECO:0000313" key="6">
    <source>
        <dbReference type="Proteomes" id="UP001524435"/>
    </source>
</evidence>
<dbReference type="InterPro" id="IPR011004">
    <property type="entry name" value="Trimer_LpxA-like_sf"/>
</dbReference>
<evidence type="ECO:0000259" key="3">
    <source>
        <dbReference type="Pfam" id="PF00483"/>
    </source>
</evidence>
<feature type="domain" description="Nucleotidyl transferase" evidence="3">
    <location>
        <begin position="28"/>
        <end position="157"/>
    </location>
</feature>
<proteinExistence type="inferred from homology"/>
<dbReference type="Pfam" id="PF24894">
    <property type="entry name" value="Hexapep_GlmU"/>
    <property type="match status" value="1"/>
</dbReference>
<dbReference type="InterPro" id="IPR011831">
    <property type="entry name" value="ADP-Glc_PPase"/>
</dbReference>
<dbReference type="PANTHER" id="PTHR43523:SF6">
    <property type="entry name" value="GLYCOGEN BIOSYNTHESIS PROTEIN GLGD"/>
    <property type="match status" value="1"/>
</dbReference>
<accession>A0ABT1SN73</accession>
<name>A0ABT1SN73_9FIRM</name>
<dbReference type="SUPFAM" id="SSF53448">
    <property type="entry name" value="Nucleotide-diphospho-sugar transferases"/>
    <property type="match status" value="1"/>
</dbReference>
<evidence type="ECO:0000256" key="2">
    <source>
        <dbReference type="ARBA" id="ARBA00023056"/>
    </source>
</evidence>
<dbReference type="PANTHER" id="PTHR43523">
    <property type="entry name" value="GLUCOSE-1-PHOSPHATE ADENYLYLTRANSFERASE-RELATED"/>
    <property type="match status" value="1"/>
</dbReference>
<dbReference type="NCBIfam" id="TIGR02092">
    <property type="entry name" value="glgD"/>
    <property type="match status" value="1"/>
</dbReference>
<comment type="caution">
    <text evidence="5">The sequence shown here is derived from an EMBL/GenBank/DDBJ whole genome shotgun (WGS) entry which is preliminary data.</text>
</comment>
<keyword evidence="5" id="KW-0808">Transferase</keyword>
<organism evidence="5 6">
    <name type="scientific">Massilicoli timonensis</name>
    <dbReference type="NCBI Taxonomy" id="2015901"/>
    <lineage>
        <taxon>Bacteria</taxon>
        <taxon>Bacillati</taxon>
        <taxon>Bacillota</taxon>
        <taxon>Erysipelotrichia</taxon>
        <taxon>Erysipelotrichales</taxon>
        <taxon>Erysipelotrichaceae</taxon>
        <taxon>Massilicoli</taxon>
    </lineage>
</organism>
<reference evidence="5 6" key="1">
    <citation type="submission" date="2022-06" db="EMBL/GenBank/DDBJ databases">
        <title>Isolation of gut microbiota from human fecal samples.</title>
        <authorList>
            <person name="Pamer E.G."/>
            <person name="Barat B."/>
            <person name="Waligurski E."/>
            <person name="Medina S."/>
            <person name="Paddock L."/>
            <person name="Mostad J."/>
        </authorList>
    </citation>
    <scope>NUCLEOTIDE SEQUENCE [LARGE SCALE GENOMIC DNA]</scope>
    <source>
        <strain evidence="5 6">DFI.6.1</strain>
    </source>
</reference>
<protein>
    <submittedName>
        <fullName evidence="5">Glucose-1-phosphate adenylyltransferase subunit GlgD</fullName>
        <ecNumber evidence="5">2.7.7.27</ecNumber>
    </submittedName>
</protein>
<dbReference type="Gene3D" id="2.160.10.10">
    <property type="entry name" value="Hexapeptide repeat proteins"/>
    <property type="match status" value="1"/>
</dbReference>
<dbReference type="Pfam" id="PF00483">
    <property type="entry name" value="NTP_transferase"/>
    <property type="match status" value="1"/>
</dbReference>
<dbReference type="CDD" id="cd04651">
    <property type="entry name" value="LbH_G1P_AT_C"/>
    <property type="match status" value="1"/>
</dbReference>
<dbReference type="EC" id="2.7.7.27" evidence="5"/>
<dbReference type="InterPro" id="IPR005835">
    <property type="entry name" value="NTP_transferase_dom"/>
</dbReference>
<dbReference type="InterPro" id="IPR029044">
    <property type="entry name" value="Nucleotide-diphossugar_trans"/>
</dbReference>
<dbReference type="InterPro" id="IPR056818">
    <property type="entry name" value="GlmU/GlgC-like_hexapep"/>
</dbReference>
<keyword evidence="2" id="KW-0320">Glycogen biosynthesis</keyword>
<dbReference type="RefSeq" id="WP_102268011.1">
    <property type="nucleotide sequence ID" value="NZ_CALVCM010000025.1"/>
</dbReference>
<evidence type="ECO:0000313" key="5">
    <source>
        <dbReference type="EMBL" id="MCQ5122681.1"/>
    </source>
</evidence>
<evidence type="ECO:0000256" key="1">
    <source>
        <dbReference type="ARBA" id="ARBA00010443"/>
    </source>
</evidence>
<dbReference type="SUPFAM" id="SSF51161">
    <property type="entry name" value="Trimeric LpxA-like enzymes"/>
    <property type="match status" value="1"/>
</dbReference>
<keyword evidence="5" id="KW-0548">Nucleotidyltransferase</keyword>
<feature type="domain" description="Glucose-1-phosphate adenylyltransferase/Bifunctional protein GlmU-like C-terminal hexapeptide" evidence="4">
    <location>
        <begin position="286"/>
        <end position="354"/>
    </location>
</feature>
<dbReference type="GO" id="GO:0008878">
    <property type="term" value="F:glucose-1-phosphate adenylyltransferase activity"/>
    <property type="evidence" value="ECO:0007669"/>
    <property type="project" value="UniProtKB-EC"/>
</dbReference>
<dbReference type="Gene3D" id="3.90.550.10">
    <property type="entry name" value="Spore Coat Polysaccharide Biosynthesis Protein SpsA, Chain A"/>
    <property type="match status" value="1"/>
</dbReference>
<evidence type="ECO:0000259" key="4">
    <source>
        <dbReference type="Pfam" id="PF24894"/>
    </source>
</evidence>
<keyword evidence="6" id="KW-1185">Reference proteome</keyword>
<dbReference type="Proteomes" id="UP001524435">
    <property type="component" value="Unassembled WGS sequence"/>
</dbReference>